<dbReference type="Proteomes" id="UP000647339">
    <property type="component" value="Unassembled WGS sequence"/>
</dbReference>
<feature type="domain" description="N-acetyltransferase" evidence="1">
    <location>
        <begin position="17"/>
        <end position="155"/>
    </location>
</feature>
<dbReference type="InterPro" id="IPR016181">
    <property type="entry name" value="Acyl_CoA_acyltransferase"/>
</dbReference>
<evidence type="ECO:0000259" key="1">
    <source>
        <dbReference type="Pfam" id="PF13302"/>
    </source>
</evidence>
<organism evidence="2 3">
    <name type="scientific">Echinicola rosea</name>
    <dbReference type="NCBI Taxonomy" id="1807691"/>
    <lineage>
        <taxon>Bacteria</taxon>
        <taxon>Pseudomonadati</taxon>
        <taxon>Bacteroidota</taxon>
        <taxon>Cytophagia</taxon>
        <taxon>Cytophagales</taxon>
        <taxon>Cyclobacteriaceae</taxon>
        <taxon>Echinicola</taxon>
    </lineage>
</organism>
<dbReference type="RefSeq" id="WP_137401649.1">
    <property type="nucleotide sequence ID" value="NZ_BMIU01000006.1"/>
</dbReference>
<accession>A0ABQ1UVR5</accession>
<evidence type="ECO:0000313" key="3">
    <source>
        <dbReference type="Proteomes" id="UP000647339"/>
    </source>
</evidence>
<dbReference type="Gene3D" id="3.40.630.30">
    <property type="match status" value="1"/>
</dbReference>
<dbReference type="PANTHER" id="PTHR43610:SF1">
    <property type="entry name" value="N-ACETYLTRANSFERASE DOMAIN-CONTAINING PROTEIN"/>
    <property type="match status" value="1"/>
</dbReference>
<dbReference type="SUPFAM" id="SSF55729">
    <property type="entry name" value="Acyl-CoA N-acyltransferases (Nat)"/>
    <property type="match status" value="1"/>
</dbReference>
<evidence type="ECO:0000313" key="2">
    <source>
        <dbReference type="EMBL" id="GGF28303.1"/>
    </source>
</evidence>
<protein>
    <submittedName>
        <fullName evidence="2">GCN5 family N-acetyltransferase</fullName>
    </submittedName>
</protein>
<proteinExistence type="predicted"/>
<reference evidence="3" key="1">
    <citation type="journal article" date="2019" name="Int. J. Syst. Evol. Microbiol.">
        <title>The Global Catalogue of Microorganisms (GCM) 10K type strain sequencing project: providing services to taxonomists for standard genome sequencing and annotation.</title>
        <authorList>
            <consortium name="The Broad Institute Genomics Platform"/>
            <consortium name="The Broad Institute Genome Sequencing Center for Infectious Disease"/>
            <person name="Wu L."/>
            <person name="Ma J."/>
        </authorList>
    </citation>
    <scope>NUCLEOTIDE SEQUENCE [LARGE SCALE GENOMIC DNA]</scope>
    <source>
        <strain evidence="3">CGMCC 1.15407</strain>
    </source>
</reference>
<gene>
    <name evidence="2" type="ORF">GCM10011339_15640</name>
</gene>
<name>A0ABQ1UVR5_9BACT</name>
<comment type="caution">
    <text evidence="2">The sequence shown here is derived from an EMBL/GenBank/DDBJ whole genome shotgun (WGS) entry which is preliminary data.</text>
</comment>
<dbReference type="InterPro" id="IPR000182">
    <property type="entry name" value="GNAT_dom"/>
</dbReference>
<dbReference type="PANTHER" id="PTHR43610">
    <property type="entry name" value="BLL6696 PROTEIN"/>
    <property type="match status" value="1"/>
</dbReference>
<keyword evidence="3" id="KW-1185">Reference proteome</keyword>
<dbReference type="Pfam" id="PF13302">
    <property type="entry name" value="Acetyltransf_3"/>
    <property type="match status" value="1"/>
</dbReference>
<sequence>MEKNWLESVSLTGKKVSLVPLRPSHKAGLVAAATDGNLWELWYTSVPSQMTIDSYIEKALQEKSAHTSLPFVIIDNQSEKIIGCTRFCNAEAKHKRLEIGYTWFAKSAQRTGLNRECKYLMLTHAFEKLECICVQFKTDWFNQNSRNAIARLGAKQDGILRNDRLNADGTYRDTVVFSIIKQEWHGVKKSLLYQLKQYDLMA</sequence>
<dbReference type="EMBL" id="BMIU01000006">
    <property type="protein sequence ID" value="GGF28303.1"/>
    <property type="molecule type" value="Genomic_DNA"/>
</dbReference>